<dbReference type="SMART" id="SM00487">
    <property type="entry name" value="DEXDc"/>
    <property type="match status" value="1"/>
</dbReference>
<feature type="region of interest" description="Disordered" evidence="2">
    <location>
        <begin position="3233"/>
        <end position="3284"/>
    </location>
</feature>
<dbReference type="InterPro" id="IPR014001">
    <property type="entry name" value="Helicase_ATP-bd"/>
</dbReference>
<feature type="coiled-coil region" evidence="1">
    <location>
        <begin position="2555"/>
        <end position="2602"/>
    </location>
</feature>
<dbReference type="GO" id="GO:0005524">
    <property type="term" value="F:ATP binding"/>
    <property type="evidence" value="ECO:0007669"/>
    <property type="project" value="InterPro"/>
</dbReference>
<dbReference type="GO" id="GO:0032259">
    <property type="term" value="P:methylation"/>
    <property type="evidence" value="ECO:0007669"/>
    <property type="project" value="UniProtKB-KW"/>
</dbReference>
<keyword evidence="4" id="KW-0808">Transferase</keyword>
<reference evidence="4 5" key="1">
    <citation type="submission" date="2015-09" db="EMBL/GenBank/DDBJ databases">
        <authorList>
            <consortium name="Pathogen Informatics"/>
        </authorList>
    </citation>
    <scope>NUCLEOTIDE SEQUENCE [LARGE SCALE GENOMIC DNA]</scope>
    <source>
        <strain evidence="4 5">2789STDY5834968</strain>
    </source>
</reference>
<keyword evidence="1" id="KW-0175">Coiled coil</keyword>
<dbReference type="SUPFAM" id="SSF52540">
    <property type="entry name" value="P-loop containing nucleoside triphosphate hydrolases"/>
    <property type="match status" value="2"/>
</dbReference>
<dbReference type="GO" id="GO:0008168">
    <property type="term" value="F:methyltransferase activity"/>
    <property type="evidence" value="ECO:0007669"/>
    <property type="project" value="UniProtKB-KW"/>
</dbReference>
<dbReference type="Pfam" id="PF04851">
    <property type="entry name" value="ResIII"/>
    <property type="match status" value="1"/>
</dbReference>
<protein>
    <submittedName>
        <fullName evidence="4">DNA methylase</fullName>
    </submittedName>
</protein>
<dbReference type="GO" id="GO:0016787">
    <property type="term" value="F:hydrolase activity"/>
    <property type="evidence" value="ECO:0007669"/>
    <property type="project" value="InterPro"/>
</dbReference>
<dbReference type="PANTHER" id="PTHR41313:SF1">
    <property type="entry name" value="DNA METHYLASE ADENINE-SPECIFIC DOMAIN-CONTAINING PROTEIN"/>
    <property type="match status" value="1"/>
</dbReference>
<dbReference type="Pfam" id="PF12960">
    <property type="entry name" value="DUF3849"/>
    <property type="match status" value="1"/>
</dbReference>
<keyword evidence="4" id="KW-0489">Methyltransferase</keyword>
<dbReference type="InterPro" id="IPR006935">
    <property type="entry name" value="Helicase/UvrB_N"/>
</dbReference>
<proteinExistence type="predicted"/>
<dbReference type="InterPro" id="IPR052933">
    <property type="entry name" value="DNA_Protect_Modify"/>
</dbReference>
<dbReference type="GO" id="GO:0003677">
    <property type="term" value="F:DNA binding"/>
    <property type="evidence" value="ECO:0007669"/>
    <property type="project" value="InterPro"/>
</dbReference>
<feature type="compositionally biased region" description="Basic and acidic residues" evidence="2">
    <location>
        <begin position="3249"/>
        <end position="3259"/>
    </location>
</feature>
<dbReference type="InterPro" id="IPR029063">
    <property type="entry name" value="SAM-dependent_MTases_sf"/>
</dbReference>
<dbReference type="InterPro" id="IPR024383">
    <property type="entry name" value="DUF3849"/>
</dbReference>
<accession>A0A173T1B3</accession>
<feature type="region of interest" description="Disordered" evidence="2">
    <location>
        <begin position="3300"/>
        <end position="3321"/>
    </location>
</feature>
<feature type="compositionally biased region" description="Basic and acidic residues" evidence="2">
    <location>
        <begin position="404"/>
        <end position="418"/>
    </location>
</feature>
<dbReference type="PANTHER" id="PTHR41313">
    <property type="entry name" value="ADENINE-SPECIFIC METHYLTRANSFERASE"/>
    <property type="match status" value="1"/>
</dbReference>
<feature type="compositionally biased region" description="Polar residues" evidence="2">
    <location>
        <begin position="450"/>
        <end position="460"/>
    </location>
</feature>
<feature type="compositionally biased region" description="Basic and acidic residues" evidence="2">
    <location>
        <begin position="3300"/>
        <end position="3310"/>
    </location>
</feature>
<dbReference type="SUPFAM" id="SSF53335">
    <property type="entry name" value="S-adenosyl-L-methionine-dependent methyltransferases"/>
    <property type="match status" value="1"/>
</dbReference>
<name>A0A173T1B3_9FIRM</name>
<evidence type="ECO:0000256" key="1">
    <source>
        <dbReference type="SAM" id="Coils"/>
    </source>
</evidence>
<evidence type="ECO:0000313" key="4">
    <source>
        <dbReference type="EMBL" id="CUM95839.1"/>
    </source>
</evidence>
<dbReference type="EMBL" id="CYXM01000005">
    <property type="protein sequence ID" value="CUM95839.1"/>
    <property type="molecule type" value="Genomic_DNA"/>
</dbReference>
<sequence length="3321" mass="376193">MTTKYQMISMLAEETAKQIARNGQEWMKYLDTAARLYKYPFNEQMLIYAQRPDASACASLETWNEKMNCWVNRGAKGIALIDTDSERPRLKYVFDVSDVHKARRIGRDPYLWELREEHKDVVLARLENIYGETDAQMPFEKRLIELAERIASDYYEELLPEIGYVREGSFLEELDELNVGIRLRDTLASSIAYTILSRCGADMEQWKEELDFDNISEFNTTKTLSVLGSATTEMCKPLLMEIGNTIRAYDRQTARKRAEEKAALEQSGTILKNAENLDEIPLANTAEADYNALKRESETQIQNETETTDHKETEGIANETDIREERGLSDPEPDAERGAGTGTHEVRADEKEILAGTPERDLSGHGADGRAESTLPSDTGAGRAENGLPDTADGKSRGSGRGTESSRSDEMGGTDEQHQTFSGGNRADGADLQLENSTQQNKEQQEPDSENNSLSGSFLDNDQAVPNEDVTGLRKGILCSDEFLIHKRPEIAGYFAMEQDTRLQTEYFRNCFPFGTYYALDVAGTSVGFHAGEEGLYINMTGKAGAENETLLSWEDARFLVNSYMEDGVYLLPGEVAEQIDMDGMYKQLDLFTMFSEQVGNIAMKQAEEVSKVPPAMPIPQEQLDAILRSGGGRDNSRKRIYAKYCQGKTPEEMAEFLKKEYGTTGKGFEFDGKQTAVWFDEQGMTAGYGTSALENPRFTMSWKELETQIRSQVENGTYMSANEVYLVDEAERGRIANHLYFFFRDGMEEMPEELELKAANYPDSHAGLVELLSTPEGVDMAASYMDKALHQLEMGEKKLRFRSVMPKEELRDELDNLLLKKKTFPADDRVEVKKEDFITQDEIDHRLGRGSGYHHGSFRIYDYFMEGHNSKDAADFLKHEYGIGGSSHALAGADHSWEDHDSKGISLKKGNLSEPYSEVLLSWKVVEKRIRKLIQEDKYLSPKGKEAFAAYKEEQAQKELEKAQEKIERDTKAACKDAIDRAITENFDGYRLPKETAEGVIKEYGIERVSYVLANTVMHRRQEDRISPENKEWAKSITPYAMYESRDIVAASHPAVLNGFINQARRYIEHEKEIAVQAEAEQVQEPEQNDVLDISEGELEWHIIHEGDDENGQPTEWSAKLPDGEFLWIDKEAEGYALYNTHHTDASPVTVSETLDGAKESGEDYALEFAAVDVEEVEKTTVALESSEDYSEPGIGFYTHQYADGRDGVRYRLVTQGEDGLLVPYPEHNRFFINRGLAQEYIDTHADLIDVIGYDEMVFSSMQKQGEYKREQAGKETYGHDVNPSVMRKDLEPETISIDGQKCIKIDEWKSGEDSYLLCNSTEDSDFFYAEVNGNTHFEYDHKPDREEIEDDFIDIEAMRDIDRHEAEVFSRFEGSDDFPDIDTDAVREKLENGEADKEADAMLAFAEQAAKENEVEPYKRFSVTETSDAFAPGENFAIWDDVREEYYHDGDGTVHTFADRKEAEEYLAQVEKEVSEKEAAEWSYVEAAKTPFYENAEPPLTAEDVQNLVLISQDYNRGSRTTVYDFECDIRGEHDKLQYTLQYHDDGEGFTIHTEKNDIWERMPEPELSRLEGILGREALYYQLHNKIAGAESLEELKEIEFDIMENQSPYFSAVSGRVWEDFNRKNDELSGVSHEVPETSGQNVQKSEPDTLGHNVQKQEPKTDRQNAVNFHITDDALGIGSAKEKFRRNVEAIRTLEKIESENRTATPEEQEILSQYVGWGGLADAFDETKANWHNEYQELKGILSDAEYASARESTLNAHYTSPVIIRSIYEALENMGFEKGNVLEPSMGIGNFFGMLPEKMQESRLYGVELDGITGRIAKQLYPKADIKITGFEKTDYPNDFFDIAIGNVPFGQYKVADRQYDKNNFLIHDYFFAKALDKVRPGGVVAFVTSKGTMDKKSPEVRKYLAQRAELLGAVRLPNTAFKENAGTEVTSDILFLKKRDRVMDLEPEWVHLSEDENGIAMNSYFTEHPEMIVGKMEMVSGQYGMESTCTPDTTRPFAEQLREAVSRIDGKIEEMELDEFDREMADQTIPADPDVKNYSYTLVDDKVYYRENSVMKPVDMKDSMLERIKGMVGIRDCTQELINVQLQEYPDTVIKEKQAELNSLYDAFSKKYGLINSQTNKRAFNQDSSYCLLCSLEKLDDEGNFKGKADMFTKRTIKKAEVVTSVDTAAEALAVSLSEKARVDLDYMAELSGKSTDTIKEELTGVIFNNPVTDKWETADEYLSGNVRDKLETAKVYAENHPEYAVNVQALTQVQPKELDASEIEVRIGATWIKPEYLEDFMRDTFETPQHLFDRNIMGVQFSDVTGQWNVKGKNADYGNALVNMTYGTSRRNAYQILEDSLNLKDSRVYDTIEEDGKEKRVLNKKETTLAAQKQDTIREAFKDWVFRDPDRRQDLVAKYNKLFNSTRPREYDGSHLKFPGMTPDIELKPHQKSAVAHVLYGDNTLLAHCVGAGKTFEMTAAAMESKRLGLCQKSLFVVPNHLTEQWASDFLRLYPGANILAATKKDFEPANRKKFCSRIATGDYDAVIIGHSQFEKIPLSQERQAAMIERQIDEIETAIAMAKADNGERYTIKQMEKSRKALQTRLEKLNDTSRKDNVVTFEQLGVDRLFVDESHNYKNLFLYTKMRNVAGIAQTEAQKSSDMFAKCQYLDEITGGKGVTFATGTPISNSMTELYTNMRYLQYGTLQKLGLGHFDSWASSFGETQTAIELAPEGTGYRAKTRFAKFFNLPELISLFKESADIQTPDMLKLPVPEAEYENVVLKPSEYQQDMVASLAERAEAVRDRKVDAAVDNMLKITNDGRKLALDQRLINDMLPDDENSKASTCVRKAFEIWEQTKEQKSTQLIFCDLSTPKGDGTFNVYDDIKNKLIGKGVPPEEIAFIHNANTETRKAELFAKVRSGQVRFLLGSTQKMGAGTNVQDRLIALHHLDVPWRPSDIEQQEGRILRQGNMNPKVKIYRYVTENTFDSYSWQLIENKQKFIGQIMTSKSPVRSCEDVDEAALTYAEVKALATGNPYIKEKMDLDIQVSKLKLMKANHTSQKYRLEDNIAKHYPQQIAILKERISGMQADIQTAKAKLPADKEQFFMKVGDKAYTDKKEAGAALVEMCKEMKTVNVPATVGEYAGFKMAVSFDSFNHKFVMNLKGQLSHNLEIGSDPLGNIARINHALESMPKQLAEAQTKLENVEHQLETAKAEVQKPFSQEQELAEKLDRLSALNALLNMDEKGNDGIGMEDEPETSEGDREVADRSAKNIPLAEKLTDTGQNKGGRQYTDVPAARVSLKEKLEAFKVKAAEGDADKATPKKAKDKAEIL</sequence>
<feature type="region of interest" description="Disordered" evidence="2">
    <location>
        <begin position="300"/>
        <end position="466"/>
    </location>
</feature>
<gene>
    <name evidence="4" type="ORF">ERS852580_01324</name>
</gene>
<feature type="coiled-coil region" evidence="1">
    <location>
        <begin position="3177"/>
        <end position="3204"/>
    </location>
</feature>
<evidence type="ECO:0000313" key="5">
    <source>
        <dbReference type="Proteomes" id="UP000095673"/>
    </source>
</evidence>
<feature type="compositionally biased region" description="Basic and acidic residues" evidence="2">
    <location>
        <begin position="344"/>
        <end position="371"/>
    </location>
</feature>
<organism evidence="4 5">
    <name type="scientific">Agathobacter rectalis</name>
    <dbReference type="NCBI Taxonomy" id="39491"/>
    <lineage>
        <taxon>Bacteria</taxon>
        <taxon>Bacillati</taxon>
        <taxon>Bacillota</taxon>
        <taxon>Clostridia</taxon>
        <taxon>Lachnospirales</taxon>
        <taxon>Lachnospiraceae</taxon>
        <taxon>Agathobacter</taxon>
    </lineage>
</organism>
<dbReference type="Proteomes" id="UP000095673">
    <property type="component" value="Unassembled WGS sequence"/>
</dbReference>
<evidence type="ECO:0000256" key="2">
    <source>
        <dbReference type="SAM" id="MobiDB-lite"/>
    </source>
</evidence>
<dbReference type="InterPro" id="IPR027417">
    <property type="entry name" value="P-loop_NTPase"/>
</dbReference>
<evidence type="ECO:0000259" key="3">
    <source>
        <dbReference type="SMART" id="SM00487"/>
    </source>
</evidence>
<feature type="region of interest" description="Disordered" evidence="2">
    <location>
        <begin position="1632"/>
        <end position="1667"/>
    </location>
</feature>
<feature type="domain" description="Helicase ATP-binding" evidence="3">
    <location>
        <begin position="2433"/>
        <end position="2704"/>
    </location>
</feature>
<dbReference type="Gene3D" id="3.40.50.150">
    <property type="entry name" value="Vaccinia Virus protein VP39"/>
    <property type="match status" value="1"/>
</dbReference>
<feature type="compositionally biased region" description="Basic and acidic residues" evidence="2">
    <location>
        <begin position="307"/>
        <end position="337"/>
    </location>
</feature>
<dbReference type="Gene3D" id="3.40.50.300">
    <property type="entry name" value="P-loop containing nucleotide triphosphate hydrolases"/>
    <property type="match status" value="2"/>
</dbReference>
<feature type="compositionally biased region" description="Basic and acidic residues" evidence="2">
    <location>
        <begin position="1650"/>
        <end position="1667"/>
    </location>
</feature>